<sequence>MLPSVFNWLLLLQAPAAGVAIYATVLIFGTGTIPFVIAVVATGLHFLLGIYCYLNLSKPGNRCLYVALGCCTTACGGLWCGPLYYFARTVVWFRVEHLGSARLEKSTDWPQLSRWAKAGCAMSVLSTSVDLVLLGVLLFTAGRQQIGNSEKGSVTSDSIESPPQVYPTTGRVNRITLILAIARLQDPRVGTWAPTAELTALLEAWAGGCRFGAINTTNNNNSNNMINLNIGGQGHGNNGNSQSYGHGATALAHACLIDLCQTVWTAQREGREAAVLSAEELRTLEGLGWDLGWVAARIRRAGEFLERRRR</sequence>
<reference evidence="2" key="2">
    <citation type="submission" date="2023-05" db="EMBL/GenBank/DDBJ databases">
        <authorList>
            <consortium name="Lawrence Berkeley National Laboratory"/>
            <person name="Steindorff A."/>
            <person name="Hensen N."/>
            <person name="Bonometti L."/>
            <person name="Westerberg I."/>
            <person name="Brannstrom I.O."/>
            <person name="Guillou S."/>
            <person name="Cros-Aarteil S."/>
            <person name="Calhoun S."/>
            <person name="Haridas S."/>
            <person name="Kuo A."/>
            <person name="Mondo S."/>
            <person name="Pangilinan J."/>
            <person name="Riley R."/>
            <person name="Labutti K."/>
            <person name="Andreopoulos B."/>
            <person name="Lipzen A."/>
            <person name="Chen C."/>
            <person name="Yanf M."/>
            <person name="Daum C."/>
            <person name="Ng V."/>
            <person name="Clum A."/>
            <person name="Ohm R."/>
            <person name="Martin F."/>
            <person name="Silar P."/>
            <person name="Natvig D."/>
            <person name="Lalanne C."/>
            <person name="Gautier V."/>
            <person name="Ament-Velasquez S.L."/>
            <person name="Kruys A."/>
            <person name="Hutchinson M.I."/>
            <person name="Powell A.J."/>
            <person name="Barry K."/>
            <person name="Miller A.N."/>
            <person name="Grigoriev I.V."/>
            <person name="Debuchy R."/>
            <person name="Gladieux P."/>
            <person name="Thoren M.H."/>
            <person name="Johannesson H."/>
        </authorList>
    </citation>
    <scope>NUCLEOTIDE SEQUENCE</scope>
    <source>
        <strain evidence="2">CBS 359.72</strain>
    </source>
</reference>
<evidence type="ECO:0000256" key="1">
    <source>
        <dbReference type="SAM" id="Phobius"/>
    </source>
</evidence>
<reference evidence="2" key="1">
    <citation type="journal article" date="2023" name="Mol. Phylogenet. Evol.">
        <title>Genome-scale phylogeny and comparative genomics of the fungal order Sordariales.</title>
        <authorList>
            <person name="Hensen N."/>
            <person name="Bonometti L."/>
            <person name="Westerberg I."/>
            <person name="Brannstrom I.O."/>
            <person name="Guillou S."/>
            <person name="Cros-Aarteil S."/>
            <person name="Calhoun S."/>
            <person name="Haridas S."/>
            <person name="Kuo A."/>
            <person name="Mondo S."/>
            <person name="Pangilinan J."/>
            <person name="Riley R."/>
            <person name="LaButti K."/>
            <person name="Andreopoulos B."/>
            <person name="Lipzen A."/>
            <person name="Chen C."/>
            <person name="Yan M."/>
            <person name="Daum C."/>
            <person name="Ng V."/>
            <person name="Clum A."/>
            <person name="Steindorff A."/>
            <person name="Ohm R.A."/>
            <person name="Martin F."/>
            <person name="Silar P."/>
            <person name="Natvig D.O."/>
            <person name="Lalanne C."/>
            <person name="Gautier V."/>
            <person name="Ament-Velasquez S.L."/>
            <person name="Kruys A."/>
            <person name="Hutchinson M.I."/>
            <person name="Powell A.J."/>
            <person name="Barry K."/>
            <person name="Miller A.N."/>
            <person name="Grigoriev I.V."/>
            <person name="Debuchy R."/>
            <person name="Gladieux P."/>
            <person name="Hiltunen Thoren M."/>
            <person name="Johannesson H."/>
        </authorList>
    </citation>
    <scope>NUCLEOTIDE SEQUENCE</scope>
    <source>
        <strain evidence="2">CBS 359.72</strain>
    </source>
</reference>
<feature type="transmembrane region" description="Helical" evidence="1">
    <location>
        <begin position="35"/>
        <end position="56"/>
    </location>
</feature>
<keyword evidence="1" id="KW-1133">Transmembrane helix</keyword>
<feature type="transmembrane region" description="Helical" evidence="1">
    <location>
        <begin position="7"/>
        <end position="29"/>
    </location>
</feature>
<gene>
    <name evidence="2" type="ORF">C7999DRAFT_35364</name>
</gene>
<evidence type="ECO:0000313" key="2">
    <source>
        <dbReference type="EMBL" id="KAK4244280.1"/>
    </source>
</evidence>
<keyword evidence="1" id="KW-0812">Transmembrane</keyword>
<evidence type="ECO:0000313" key="3">
    <source>
        <dbReference type="Proteomes" id="UP001303647"/>
    </source>
</evidence>
<accession>A0AAN7HJE6</accession>
<dbReference type="AlphaFoldDB" id="A0AAN7HJE6"/>
<name>A0AAN7HJE6_9PEZI</name>
<keyword evidence="1" id="KW-0472">Membrane</keyword>
<dbReference type="Proteomes" id="UP001303647">
    <property type="component" value="Unassembled WGS sequence"/>
</dbReference>
<feature type="transmembrane region" description="Helical" evidence="1">
    <location>
        <begin position="63"/>
        <end position="87"/>
    </location>
</feature>
<comment type="caution">
    <text evidence="2">The sequence shown here is derived from an EMBL/GenBank/DDBJ whole genome shotgun (WGS) entry which is preliminary data.</text>
</comment>
<protein>
    <submittedName>
        <fullName evidence="2">Uncharacterized protein</fullName>
    </submittedName>
</protein>
<proteinExistence type="predicted"/>
<dbReference type="EMBL" id="MU857747">
    <property type="protein sequence ID" value="KAK4244280.1"/>
    <property type="molecule type" value="Genomic_DNA"/>
</dbReference>
<keyword evidence="3" id="KW-1185">Reference proteome</keyword>
<organism evidence="2 3">
    <name type="scientific">Corynascus novoguineensis</name>
    <dbReference type="NCBI Taxonomy" id="1126955"/>
    <lineage>
        <taxon>Eukaryota</taxon>
        <taxon>Fungi</taxon>
        <taxon>Dikarya</taxon>
        <taxon>Ascomycota</taxon>
        <taxon>Pezizomycotina</taxon>
        <taxon>Sordariomycetes</taxon>
        <taxon>Sordariomycetidae</taxon>
        <taxon>Sordariales</taxon>
        <taxon>Chaetomiaceae</taxon>
        <taxon>Corynascus</taxon>
    </lineage>
</organism>